<dbReference type="AlphaFoldDB" id="A0A3M7CVS2"/>
<dbReference type="OrthoDB" id="185373at2759"/>
<feature type="compositionally biased region" description="Low complexity" evidence="6">
    <location>
        <begin position="86"/>
        <end position="95"/>
    </location>
</feature>
<dbReference type="Pfam" id="PF13041">
    <property type="entry name" value="PPR_2"/>
    <property type="match status" value="1"/>
</dbReference>
<evidence type="ECO:0000313" key="9">
    <source>
        <dbReference type="Proteomes" id="UP000269539"/>
    </source>
</evidence>
<dbReference type="Proteomes" id="UP000281468">
    <property type="component" value="Unassembled WGS sequence"/>
</dbReference>
<evidence type="ECO:0000313" key="10">
    <source>
        <dbReference type="Proteomes" id="UP000281468"/>
    </source>
</evidence>
<feature type="region of interest" description="Disordered" evidence="6">
    <location>
        <begin position="57"/>
        <end position="158"/>
    </location>
</feature>
<comment type="caution">
    <text evidence="7">The sequence shown here is derived from an EMBL/GenBank/DDBJ whole genome shotgun (WGS) entry which is preliminary data.</text>
</comment>
<name>A0A3M7CVS2_HORWE</name>
<comment type="subunit">
    <text evidence="4">Binds to mitochondrial small subunit 15S rRNA.</text>
</comment>
<dbReference type="Gene3D" id="1.25.40.10">
    <property type="entry name" value="Tetratricopeptide repeat domain"/>
    <property type="match status" value="2"/>
</dbReference>
<dbReference type="Proteomes" id="UP000269539">
    <property type="component" value="Unassembled WGS sequence"/>
</dbReference>
<evidence type="ECO:0000256" key="4">
    <source>
        <dbReference type="ARBA" id="ARBA00044511"/>
    </source>
</evidence>
<dbReference type="InterPro" id="IPR002885">
    <property type="entry name" value="PPR_rpt"/>
</dbReference>
<evidence type="ECO:0000313" key="8">
    <source>
        <dbReference type="EMBL" id="RMY80353.1"/>
    </source>
</evidence>
<evidence type="ECO:0000256" key="2">
    <source>
        <dbReference type="ARBA" id="ARBA00022737"/>
    </source>
</evidence>
<evidence type="ECO:0008006" key="11">
    <source>
        <dbReference type="Google" id="ProtNLM"/>
    </source>
</evidence>
<feature type="compositionally biased region" description="Basic residues" evidence="6">
    <location>
        <begin position="113"/>
        <end position="123"/>
    </location>
</feature>
<organism evidence="7 9">
    <name type="scientific">Hortaea werneckii</name>
    <name type="common">Black yeast</name>
    <name type="synonym">Cladosporium werneckii</name>
    <dbReference type="NCBI Taxonomy" id="91943"/>
    <lineage>
        <taxon>Eukaryota</taxon>
        <taxon>Fungi</taxon>
        <taxon>Dikarya</taxon>
        <taxon>Ascomycota</taxon>
        <taxon>Pezizomycotina</taxon>
        <taxon>Dothideomycetes</taxon>
        <taxon>Dothideomycetidae</taxon>
        <taxon>Mycosphaerellales</taxon>
        <taxon>Teratosphaeriaceae</taxon>
        <taxon>Hortaea</taxon>
    </lineage>
</organism>
<feature type="repeat" description="PPR" evidence="5">
    <location>
        <begin position="676"/>
        <end position="710"/>
    </location>
</feature>
<feature type="compositionally biased region" description="Basic and acidic residues" evidence="6">
    <location>
        <begin position="138"/>
        <end position="148"/>
    </location>
</feature>
<keyword evidence="2" id="KW-0677">Repeat</keyword>
<dbReference type="NCBIfam" id="TIGR00756">
    <property type="entry name" value="PPR"/>
    <property type="match status" value="1"/>
</dbReference>
<protein>
    <recommendedName>
        <fullName evidence="11">Pentacotripeptide-repeat region of PRORP domain-containing protein</fullName>
    </recommendedName>
</protein>
<proteinExistence type="inferred from homology"/>
<evidence type="ECO:0000256" key="6">
    <source>
        <dbReference type="SAM" id="MobiDB-lite"/>
    </source>
</evidence>
<sequence length="838" mass="93779">MPLCCIFTRFAARSYNSPIRPRPPPLPLWPLLSRTGRGLSTAVAEKILYDDGAAFAESERSSSNDAVQPGNADVELKRQPDRTSSAHDSTSSQSSGDQKETLRGVKTSLHARPAPRKAKKAGKKNAGGHQRGRTGVFDPEHVRREQQREPVPSDQRSRALYRTRIGALNRKASPFAFQSIRSDLRNSAVYSSVWSTRFQQLSLPYDKKLRETFQPHTLEFDSRLPKWVDEFEQERLNGDGKVNMETFARKRGMIGRQAWCDMALWILAHRMDYMFDFLRATNKPIYPPINWVEDVLTLMARHYDSVEDGSRHSWLRTLAITFFELVPRETNEQWIFRQDFVKHVVPHFSQSQMGDIFQMVKTEKVKLTPNTLLHVADSFAKRDMLERALSMLLEAKEAGAKVNGIPFRTLCSTILRRSSAQSGGLRICLRLIEHLVAMGVKLNLTLCNIVMLNAVEAGDIETADSVHRSAIEQGLGMDVYTCAIRLKACKLDIQNAERLKQTIEEAIAVGDIRTNEIVATEVLHCLTLQSLTAPDGWQNAFGKIATACVELFDIEPMKRLGLDMPEPPPNPSATPRLAPTRHVFTYLLLALLRRGTTTEKAIELYQRWRQLVEAGDPPLAACATTPHVSNVFLRRFVRRRDTLLQAAQVVKDMQKPLPPTTTADGVGGVTIQAPPNIYTWSIFLHGFASHGQTKLAEQVLTYMRERGIEPNEVTWTSLVGGYARTQDTNGLLDSLRRMQAEGNVFNEWTQGSLRRFRDRERLKGILDEQRLQRSLDFTGELKDGLGVRLGVGEMGAEGAAGADAYEDVGAEADNGGFGQDGGEGRGEGDDDGAVPRTM</sequence>
<dbReference type="PANTHER" id="PTHR47447">
    <property type="entry name" value="OS03G0856100 PROTEIN"/>
    <property type="match status" value="1"/>
</dbReference>
<comment type="similarity">
    <text evidence="1">Belongs to the CCM1 family.</text>
</comment>
<evidence type="ECO:0000256" key="1">
    <source>
        <dbReference type="ARBA" id="ARBA00006192"/>
    </source>
</evidence>
<dbReference type="EMBL" id="QWIQ01000641">
    <property type="protein sequence ID" value="RMY80353.1"/>
    <property type="molecule type" value="Genomic_DNA"/>
</dbReference>
<evidence type="ECO:0000313" key="7">
    <source>
        <dbReference type="EMBL" id="RMY56093.1"/>
    </source>
</evidence>
<evidence type="ECO:0000256" key="3">
    <source>
        <dbReference type="ARBA" id="ARBA00044493"/>
    </source>
</evidence>
<reference evidence="9 10" key="1">
    <citation type="journal article" date="2018" name="BMC Genomics">
        <title>Genomic evidence for intraspecific hybridization in a clonal and extremely halotolerant yeast.</title>
        <authorList>
            <person name="Gostincar C."/>
            <person name="Stajich J.E."/>
            <person name="Zupancic J."/>
            <person name="Zalar P."/>
            <person name="Gunde-Cimerman N."/>
        </authorList>
    </citation>
    <scope>NUCLEOTIDE SEQUENCE [LARGE SCALE GENOMIC DNA]</scope>
    <source>
        <strain evidence="7 9">EXF-10513</strain>
        <strain evidence="8 10">EXF-171</strain>
    </source>
</reference>
<dbReference type="InterPro" id="IPR011990">
    <property type="entry name" value="TPR-like_helical_dom_sf"/>
</dbReference>
<accession>A0A3M7CVS2</accession>
<dbReference type="PROSITE" id="PS51375">
    <property type="entry name" value="PPR"/>
    <property type="match status" value="1"/>
</dbReference>
<gene>
    <name evidence="8" type="ORF">D0862_12774</name>
    <name evidence="7" type="ORF">D0864_13700</name>
</gene>
<feature type="compositionally biased region" description="Basic and acidic residues" evidence="6">
    <location>
        <begin position="74"/>
        <end position="85"/>
    </location>
</feature>
<comment type="function">
    <text evidence="3">Regulates mitochondrial small subunit maturation by controlling 15S rRNA 5'-end processing. Localizes to the 5' precursor of the 15S rRNA in a position that is subsequently occupied by mS47 in the mature yeast mtSSU. Uses structure and sequence-specific RNA recognition, binding to a single-stranded region of the precursor and specifically recognizing bases -6 to -1. The exchange of Ccm1 for mS47 is coupled to the irreversible removal of precursor rRNA that is accompanied by conformational changes of the mitoribosomal proteins uS5m and mS26. These conformational changes signal completion of 5'-end rRNA processing through protection of the mature 5'-end of the 15S rRNA and stabilization of mS47. The removal of the 5' precursor together with the dissociation of Ccm1 may be catalyzed by the 5'-3' exoribonuclease Pet127. Involved in the specific removal of group I introns in mitochondrial encoded transcripts.</text>
</comment>
<dbReference type="EMBL" id="QWIO01002424">
    <property type="protein sequence ID" value="RMY56093.1"/>
    <property type="molecule type" value="Genomic_DNA"/>
</dbReference>
<dbReference type="PANTHER" id="PTHR47447:SF17">
    <property type="entry name" value="OS12G0638900 PROTEIN"/>
    <property type="match status" value="1"/>
</dbReference>
<evidence type="ECO:0000256" key="5">
    <source>
        <dbReference type="PROSITE-ProRule" id="PRU00708"/>
    </source>
</evidence>
<dbReference type="VEuPathDB" id="FungiDB:BTJ68_12724"/>
<feature type="region of interest" description="Disordered" evidence="6">
    <location>
        <begin position="807"/>
        <end position="838"/>
    </location>
</feature>